<accession>A0ABD1VFJ5</accession>
<dbReference type="InterPro" id="IPR006569">
    <property type="entry name" value="CID_dom"/>
</dbReference>
<dbReference type="EMBL" id="JBFOLJ010000005">
    <property type="protein sequence ID" value="KAL2535368.1"/>
    <property type="molecule type" value="Genomic_DNA"/>
</dbReference>
<feature type="compositionally biased region" description="Polar residues" evidence="2">
    <location>
        <begin position="1087"/>
        <end position="1101"/>
    </location>
</feature>
<dbReference type="Pfam" id="PF04818">
    <property type="entry name" value="CID"/>
    <property type="match status" value="1"/>
</dbReference>
<keyword evidence="6" id="KW-1185">Reference proteome</keyword>
<evidence type="ECO:0000259" key="3">
    <source>
        <dbReference type="PROSITE" id="PS50812"/>
    </source>
</evidence>
<evidence type="ECO:0000256" key="1">
    <source>
        <dbReference type="ARBA" id="ARBA00022664"/>
    </source>
</evidence>
<evidence type="ECO:0000259" key="4">
    <source>
        <dbReference type="PROSITE" id="PS51391"/>
    </source>
</evidence>
<dbReference type="SUPFAM" id="SSF63748">
    <property type="entry name" value="Tudor/PWWP/MBT"/>
    <property type="match status" value="1"/>
</dbReference>
<feature type="region of interest" description="Disordered" evidence="2">
    <location>
        <begin position="771"/>
        <end position="810"/>
    </location>
</feature>
<dbReference type="SMART" id="SM00293">
    <property type="entry name" value="PWWP"/>
    <property type="match status" value="1"/>
</dbReference>
<dbReference type="Gene3D" id="2.30.30.140">
    <property type="match status" value="1"/>
</dbReference>
<feature type="domain" description="PWWP" evidence="3">
    <location>
        <begin position="24"/>
        <end position="92"/>
    </location>
</feature>
<feature type="region of interest" description="Disordered" evidence="2">
    <location>
        <begin position="317"/>
        <end position="346"/>
    </location>
</feature>
<dbReference type="GO" id="GO:0005634">
    <property type="term" value="C:nucleus"/>
    <property type="evidence" value="ECO:0007669"/>
    <property type="project" value="UniProtKB-ARBA"/>
</dbReference>
<evidence type="ECO:0000313" key="5">
    <source>
        <dbReference type="EMBL" id="KAL2535368.1"/>
    </source>
</evidence>
<feature type="region of interest" description="Disordered" evidence="2">
    <location>
        <begin position="694"/>
        <end position="740"/>
    </location>
</feature>
<protein>
    <submittedName>
        <fullName evidence="5">HUA2-like protein 2</fullName>
    </submittedName>
</protein>
<feature type="region of interest" description="Disordered" evidence="2">
    <location>
        <begin position="221"/>
        <end position="262"/>
    </location>
</feature>
<feature type="compositionally biased region" description="Polar residues" evidence="2">
    <location>
        <begin position="1156"/>
        <end position="1186"/>
    </location>
</feature>
<dbReference type="PROSITE" id="PS50812">
    <property type="entry name" value="PWWP"/>
    <property type="match status" value="1"/>
</dbReference>
<dbReference type="InterPro" id="IPR008942">
    <property type="entry name" value="ENTH_VHS"/>
</dbReference>
<feature type="compositionally biased region" description="Pro residues" evidence="2">
    <location>
        <begin position="1128"/>
        <end position="1143"/>
    </location>
</feature>
<proteinExistence type="predicted"/>
<dbReference type="SMART" id="SM00582">
    <property type="entry name" value="RPR"/>
    <property type="match status" value="1"/>
</dbReference>
<feature type="region of interest" description="Disordered" evidence="2">
    <location>
        <begin position="1025"/>
        <end position="1050"/>
    </location>
</feature>
<feature type="domain" description="CID" evidence="4">
    <location>
        <begin position="831"/>
        <end position="971"/>
    </location>
</feature>
<feature type="region of interest" description="Disordered" evidence="2">
    <location>
        <begin position="1346"/>
        <end position="1368"/>
    </location>
</feature>
<keyword evidence="1" id="KW-0507">mRNA processing</keyword>
<dbReference type="InterPro" id="IPR000313">
    <property type="entry name" value="PWWP_dom"/>
</dbReference>
<dbReference type="PANTHER" id="PTHR12550">
    <property type="entry name" value="HEPATOMA-DERIVED GROWTH FACTOR-RELATED"/>
    <property type="match status" value="1"/>
</dbReference>
<feature type="region of interest" description="Disordered" evidence="2">
    <location>
        <begin position="1087"/>
        <end position="1238"/>
    </location>
</feature>
<dbReference type="Pfam" id="PF00855">
    <property type="entry name" value="PWWP"/>
    <property type="match status" value="1"/>
</dbReference>
<dbReference type="PANTHER" id="PTHR12550:SF49">
    <property type="entry name" value="PROTEIN HUA2-LIKE 2-RELATED"/>
    <property type="match status" value="1"/>
</dbReference>
<sequence>MAPSRRKGASKAAAAAAALRQWKIGDLVLAKVKGFPAWPATVSEPEKWGYSTDWKKVLVYFFGTQQIAFCNPADVEEFNEVKKESLLVKRRGKGADFVRAVNEIIDCYEKLKKQSQDFSANCNQETIESNENNSAESLFESETKDEASAFTVKSPLKMPLSAEATSDLNFLTEAAVAAAAEDALHDEAMRLEEAGDNLVATDMPMSTSYYTRSKSEVALPRKGVGQRTFAQRSKSSSKIDPNRLQNCMFPSSNSNRSSRRAGNNALWVRSLRRSRRIMKSFDDSDRYYTDSPLSVSNDSIEEEDSGTVTVDSDTLSFNQGSNVDSGCKPIQPESVAENHEAETEVSDRLDFQTNTGMVKRKRMPNRKRLSNDTAESEAKLDKVVFEADMLKAEHVLRSDDEKHAERHTKEDGDEHLPLVKRARVRMGRLSPAGEEKGNLMHTEAISDISRSLGIQPSGWSLNYKEGDSAEQISVCVEGVEGDTDNPPLSNTSPAKKPHIWEARKNFVDGEAALPPSKRLHRALEAMSANAVEKSQTASEYPSTVTTSIEVYCSSEDCSEKVENLCNNVSEYGTSEFSVGLNLEMSENNANSFAPVADCIKPSCTVDISNSESCNLYKPAEGADRKESSLKEHSAEFDVSETNLKLEPPNLDEKPTSVDCNNCSLDLFTRPTDGCKTECSLLVHMSSDAAIVEETTVGSSQNDPDMHVDSMDGKGDESSKSQHFSLAETNQDSQLSENDQEAGSLLKDSNAMAYAAPVEVIIGCHHQHLSHSNSISDDRLEDKTVPVPHSSSPLTDGLDDKSLTKSNSLSSPDVQLHLDKAKRADKLSTKGEADVALSSFEAILGSLTRTKETIVRATRIAIECAKFGFANKVVEILAHNLENESRLHRKVDLFFLVDSITQCSRGMKGDGGIYPSAVQALLPRLLLAAAPPSSSCHENHRQCLKVLRVWQERKIIPEPLIRHHIQELDALCGSYSSWASSRRPLRNERAFDDPIREMEGMLVDEYGSNSSIQLPGFCMPPMLRDEDGGSDSDGESFEAVTPEHNTENVDGNKTLFPVVEKHSHILKDVDGELEMEDVAPSCEAEISSTSNITGVDSAQTPHHQSDNHFWAPFAPAPREGIQWTSLPRSSPPQPPCPHSPPRQLPPDSIFKGPKSKSYPSSQNVKSNSQESVANHSIVSRGNPTSDMQYRASRQMPDCTNSSSFRGRPVSHPPIRASNSIQPPEGALNKSFHLRPPHPSPSNQFLYVRDQRVQSRRDVAPPSHPNRFHTQNEENVNVYRDRDRLKFPRRDSIGECWRPPLHSVSGPCYPDGARMSHAPMSYTGPHEPALHNNRWDYPRPMNHRQFISHRQPSEGPIPVANRGSNCWRPR</sequence>
<dbReference type="PROSITE" id="PS51391">
    <property type="entry name" value="CID"/>
    <property type="match status" value="1"/>
</dbReference>
<comment type="caution">
    <text evidence="5">The sequence shown here is derived from an EMBL/GenBank/DDBJ whole genome shotgun (WGS) entry which is preliminary data.</text>
</comment>
<evidence type="ECO:0000313" key="6">
    <source>
        <dbReference type="Proteomes" id="UP001604277"/>
    </source>
</evidence>
<dbReference type="Proteomes" id="UP001604277">
    <property type="component" value="Unassembled WGS sequence"/>
</dbReference>
<gene>
    <name evidence="5" type="ORF">Fot_16759</name>
</gene>
<name>A0ABD1VFJ5_9LAMI</name>
<feature type="compositionally biased region" description="Basic and acidic residues" evidence="2">
    <location>
        <begin position="336"/>
        <end position="346"/>
    </location>
</feature>
<feature type="compositionally biased region" description="Basic and acidic residues" evidence="2">
    <location>
        <begin position="703"/>
        <end position="719"/>
    </location>
</feature>
<organism evidence="5 6">
    <name type="scientific">Forsythia ovata</name>
    <dbReference type="NCBI Taxonomy" id="205694"/>
    <lineage>
        <taxon>Eukaryota</taxon>
        <taxon>Viridiplantae</taxon>
        <taxon>Streptophyta</taxon>
        <taxon>Embryophyta</taxon>
        <taxon>Tracheophyta</taxon>
        <taxon>Spermatophyta</taxon>
        <taxon>Magnoliopsida</taxon>
        <taxon>eudicotyledons</taxon>
        <taxon>Gunneridae</taxon>
        <taxon>Pentapetalae</taxon>
        <taxon>asterids</taxon>
        <taxon>lamiids</taxon>
        <taxon>Lamiales</taxon>
        <taxon>Oleaceae</taxon>
        <taxon>Forsythieae</taxon>
        <taxon>Forsythia</taxon>
    </lineage>
</organism>
<feature type="compositionally biased region" description="Polar residues" evidence="2">
    <location>
        <begin position="720"/>
        <end position="736"/>
    </location>
</feature>
<evidence type="ECO:0000256" key="2">
    <source>
        <dbReference type="SAM" id="MobiDB-lite"/>
    </source>
</evidence>
<reference evidence="6" key="1">
    <citation type="submission" date="2024-07" db="EMBL/GenBank/DDBJ databases">
        <title>Two chromosome-level genome assemblies of Korean endemic species Abeliophyllum distichum and Forsythia ovata (Oleaceae).</title>
        <authorList>
            <person name="Jang H."/>
        </authorList>
    </citation>
    <scope>NUCLEOTIDE SEQUENCE [LARGE SCALE GENOMIC DNA]</scope>
</reference>
<dbReference type="Gene3D" id="1.25.40.90">
    <property type="match status" value="1"/>
</dbReference>
<feature type="compositionally biased region" description="Polar residues" evidence="2">
    <location>
        <begin position="228"/>
        <end position="250"/>
    </location>
</feature>
<dbReference type="GO" id="GO:0006397">
    <property type="term" value="P:mRNA processing"/>
    <property type="evidence" value="ECO:0007669"/>
    <property type="project" value="UniProtKB-KW"/>
</dbReference>